<dbReference type="Gene3D" id="3.40.50.1820">
    <property type="entry name" value="alpha/beta hydrolase"/>
    <property type="match status" value="1"/>
</dbReference>
<gene>
    <name evidence="6" type="ORF">NFG58_17210</name>
</gene>
<keyword evidence="6" id="KW-0378">Hydrolase</keyword>
<dbReference type="SUPFAM" id="SSF53474">
    <property type="entry name" value="alpha/beta-Hydrolases"/>
    <property type="match status" value="1"/>
</dbReference>
<sequence length="364" mass="41428">MAREIPLYTLDGVVDAEVTQHGFCTEDGLGLSLLRFRRGQGRMAVMIVHGLTTSSDMFIQPEHRNLVSFLLDEGVDEVWTLDFRMSNRHPYNLQPNRYSMDDCALFDFPAAVAKIRQIAGDDVELHVIAHCLGSMGFAMALFGGTVSGIRSCILNSVALTPHVPRWSRIKGHIFPFVIERIFQQPYVSPRWSEDPRFTLGKLLSKGVSLFHRECDVPACHMLSLMWGTGWPALYNHENLDERTHRRGGDLYGPVGLNYHRHVLKMLRRGHRTVKMREVPEYAALPDDYLLEARRVDTPCLLLTGRDNRVFTDSNVHCHRALEEVAPGRHELAIIDGYGHQDVFMGARVDREVFPRLMTFLNAHA</sequence>
<keyword evidence="3" id="KW-0285">Flavoprotein</keyword>
<name>A0AAU7KFZ5_9GAMM</name>
<dbReference type="GO" id="GO:0016491">
    <property type="term" value="F:oxidoreductase activity"/>
    <property type="evidence" value="ECO:0007669"/>
    <property type="project" value="UniProtKB-KW"/>
</dbReference>
<evidence type="ECO:0000256" key="1">
    <source>
        <dbReference type="ARBA" id="ARBA00001974"/>
    </source>
</evidence>
<evidence type="ECO:0000256" key="4">
    <source>
        <dbReference type="ARBA" id="ARBA00022827"/>
    </source>
</evidence>
<accession>A0AAU7KFZ5</accession>
<proteinExistence type="inferred from homology"/>
<dbReference type="RefSeq" id="WP_348827047.1">
    <property type="nucleotide sequence ID" value="NZ_CP098827.1"/>
</dbReference>
<reference evidence="6" key="1">
    <citation type="submission" date="2022-06" db="EMBL/GenBank/DDBJ databases">
        <title>A novel DMS-producing enzyme.</title>
        <authorList>
            <person name="Zhang Y."/>
        </authorList>
    </citation>
    <scope>NUCLEOTIDE SEQUENCE</scope>
    <source>
        <strain evidence="6">RT37</strain>
    </source>
</reference>
<dbReference type="GO" id="GO:0016787">
    <property type="term" value="F:hydrolase activity"/>
    <property type="evidence" value="ECO:0007669"/>
    <property type="project" value="UniProtKB-KW"/>
</dbReference>
<dbReference type="AlphaFoldDB" id="A0AAU7KFZ5"/>
<dbReference type="PANTHER" id="PTHR47470:SF1">
    <property type="entry name" value="FAD-DEPENDENT OXIDOREDUCTASE 2 FAD BINDING DOMAIN-CONTAINING PROTEIN"/>
    <property type="match status" value="1"/>
</dbReference>
<comment type="cofactor">
    <cofactor evidence="1">
        <name>FAD</name>
        <dbReference type="ChEBI" id="CHEBI:57692"/>
    </cofactor>
</comment>
<protein>
    <submittedName>
        <fullName evidence="6">Alpha/beta hydrolase</fullName>
    </submittedName>
</protein>
<comment type="similarity">
    <text evidence="2">Belongs to the GMC oxidoreductase family.</text>
</comment>
<keyword evidence="5" id="KW-0560">Oxidoreductase</keyword>
<evidence type="ECO:0000256" key="3">
    <source>
        <dbReference type="ARBA" id="ARBA00022630"/>
    </source>
</evidence>
<evidence type="ECO:0000313" key="6">
    <source>
        <dbReference type="EMBL" id="XBO70334.1"/>
    </source>
</evidence>
<evidence type="ECO:0000256" key="5">
    <source>
        <dbReference type="ARBA" id="ARBA00023002"/>
    </source>
</evidence>
<dbReference type="EMBL" id="CP098827">
    <property type="protein sequence ID" value="XBO70334.1"/>
    <property type="molecule type" value="Genomic_DNA"/>
</dbReference>
<dbReference type="InterPro" id="IPR052542">
    <property type="entry name" value="Cholesterol_Oxidase"/>
</dbReference>
<organism evidence="6">
    <name type="scientific">Halomonas sp. RT37</name>
    <dbReference type="NCBI Taxonomy" id="2950872"/>
    <lineage>
        <taxon>Bacteria</taxon>
        <taxon>Pseudomonadati</taxon>
        <taxon>Pseudomonadota</taxon>
        <taxon>Gammaproteobacteria</taxon>
        <taxon>Oceanospirillales</taxon>
        <taxon>Halomonadaceae</taxon>
        <taxon>Halomonas</taxon>
    </lineage>
</organism>
<dbReference type="InterPro" id="IPR029058">
    <property type="entry name" value="AB_hydrolase_fold"/>
</dbReference>
<evidence type="ECO:0000256" key="2">
    <source>
        <dbReference type="ARBA" id="ARBA00010790"/>
    </source>
</evidence>
<keyword evidence="4" id="KW-0274">FAD</keyword>
<dbReference type="PANTHER" id="PTHR47470">
    <property type="entry name" value="CHOLESTEROL OXIDASE"/>
    <property type="match status" value="1"/>
</dbReference>